<dbReference type="Pfam" id="PF04717">
    <property type="entry name" value="Phage_base_V"/>
    <property type="match status" value="1"/>
</dbReference>
<evidence type="ECO:0000313" key="2">
    <source>
        <dbReference type="EMBL" id="MDC0679046.1"/>
    </source>
</evidence>
<name>A0ABT5BY44_9BACT</name>
<feature type="domain" description="Gp5/Type VI secretion system Vgr protein OB-fold" evidence="1">
    <location>
        <begin position="19"/>
        <end position="98"/>
    </location>
</feature>
<keyword evidence="3" id="KW-1185">Reference proteome</keyword>
<dbReference type="InterPro" id="IPR006531">
    <property type="entry name" value="Gp5/Vgr_OB"/>
</dbReference>
<protein>
    <submittedName>
        <fullName evidence="2">Phage baseplate assembly protein V</fullName>
    </submittedName>
</protein>
<dbReference type="InterPro" id="IPR037026">
    <property type="entry name" value="Vgr_OB-fold_dom_sf"/>
</dbReference>
<dbReference type="EMBL" id="JAQNDK010000002">
    <property type="protein sequence ID" value="MDC0679046.1"/>
    <property type="molecule type" value="Genomic_DNA"/>
</dbReference>
<accession>A0ABT5BY44</accession>
<reference evidence="2 3" key="1">
    <citation type="submission" date="2023-01" db="EMBL/GenBank/DDBJ databases">
        <title>Minimal conservation of predation-associated metabolite biosynthetic gene clusters underscores biosynthetic potential of Myxococcota including descriptions for ten novel species: Archangium lansinium sp. nov., Myxococcus landrumus sp. nov., Nannocystis bai.</title>
        <authorList>
            <person name="Ahearne A."/>
            <person name="Stevens C."/>
            <person name="Dowd S."/>
        </authorList>
    </citation>
    <scope>NUCLEOTIDE SEQUENCE [LARGE SCALE GENOMIC DNA]</scope>
    <source>
        <strain evidence="2 3">WIWO2</strain>
    </source>
</reference>
<dbReference type="RefSeq" id="WP_272095981.1">
    <property type="nucleotide sequence ID" value="NZ_JAQNDK010000002.1"/>
</dbReference>
<dbReference type="Gene3D" id="2.40.50.230">
    <property type="entry name" value="Gp5 N-terminal domain"/>
    <property type="match status" value="1"/>
</dbReference>
<sequence>MGDTGTAERREQRYYGKYAGIVMDNAAQGGGAHRGQIKVRVPGILEEEPGGGADRPIEVVAAPSFLPGFFFIPEVEAPVWVEFVAGDINFPIWTGVFYPNDAPPNDSGGSAPDEHKKIIRTPSGQVIHLDDTSGSEKLVIKDEKNKNTVTMDASGIKVECEQSSGTGTITMDSNGVTIEFGQAKLTLSQSAIELKAGATVSLKLDASSGATLEGGPLSKVAAGPSGVTVTDATGAAQGVVLGQILSWLLAHTHIGNMGAPTPLNPGQLAQLTAQMSAGSGVASRPGG</sequence>
<organism evidence="2 3">
    <name type="scientific">Sorangium atrum</name>
    <dbReference type="NCBI Taxonomy" id="2995308"/>
    <lineage>
        <taxon>Bacteria</taxon>
        <taxon>Pseudomonadati</taxon>
        <taxon>Myxococcota</taxon>
        <taxon>Polyangia</taxon>
        <taxon>Polyangiales</taxon>
        <taxon>Polyangiaceae</taxon>
        <taxon>Sorangium</taxon>
    </lineage>
</organism>
<dbReference type="SUPFAM" id="SSF69255">
    <property type="entry name" value="gp5 N-terminal domain-like"/>
    <property type="match status" value="1"/>
</dbReference>
<gene>
    <name evidence="2" type="ORF">POL72_14985</name>
</gene>
<comment type="caution">
    <text evidence="2">The sequence shown here is derived from an EMBL/GenBank/DDBJ whole genome shotgun (WGS) entry which is preliminary data.</text>
</comment>
<evidence type="ECO:0000313" key="3">
    <source>
        <dbReference type="Proteomes" id="UP001217485"/>
    </source>
</evidence>
<proteinExistence type="predicted"/>
<evidence type="ECO:0000259" key="1">
    <source>
        <dbReference type="Pfam" id="PF04717"/>
    </source>
</evidence>
<dbReference type="Proteomes" id="UP001217485">
    <property type="component" value="Unassembled WGS sequence"/>
</dbReference>